<dbReference type="OrthoDB" id="423921at2"/>
<dbReference type="PANTHER" id="PTHR43415:SF3">
    <property type="entry name" value="GNAT-FAMILY ACETYLTRANSFERASE"/>
    <property type="match status" value="1"/>
</dbReference>
<dbReference type="InterPro" id="IPR016181">
    <property type="entry name" value="Acyl_CoA_acyltransferase"/>
</dbReference>
<reference evidence="3" key="1">
    <citation type="submission" date="2016-10" db="EMBL/GenBank/DDBJ databases">
        <authorList>
            <person name="Varghese N."/>
            <person name="Submissions S."/>
        </authorList>
    </citation>
    <scope>NUCLEOTIDE SEQUENCE [LARGE SCALE GENOMIC DNA]</scope>
    <source>
        <strain evidence="3">CGMCC 1.6199</strain>
    </source>
</reference>
<feature type="domain" description="N-acetyltransferase" evidence="1">
    <location>
        <begin position="6"/>
        <end position="158"/>
    </location>
</feature>
<dbReference type="PANTHER" id="PTHR43415">
    <property type="entry name" value="SPERMIDINE N(1)-ACETYLTRANSFERASE"/>
    <property type="match status" value="1"/>
</dbReference>
<name>A0A1G9NFZ2_9BACI</name>
<dbReference type="InterPro" id="IPR000182">
    <property type="entry name" value="GNAT_dom"/>
</dbReference>
<accession>A0A1G9NFZ2</accession>
<dbReference type="SUPFAM" id="SSF55729">
    <property type="entry name" value="Acyl-CoA N-acyltransferases (Nat)"/>
    <property type="match status" value="1"/>
</dbReference>
<dbReference type="Pfam" id="PF00583">
    <property type="entry name" value="Acetyltransf_1"/>
    <property type="match status" value="1"/>
</dbReference>
<proteinExistence type="predicted"/>
<dbReference type="STRING" id="482461.SAMN05216244_0969"/>
<protein>
    <submittedName>
        <fullName evidence="2">Ribosomal-protein-alanine N-acetyltransferase</fullName>
    </submittedName>
</protein>
<evidence type="ECO:0000313" key="2">
    <source>
        <dbReference type="EMBL" id="SDL84967.1"/>
    </source>
</evidence>
<gene>
    <name evidence="2" type="ORF">SAMN05216244_0969</name>
</gene>
<dbReference type="GO" id="GO:0016747">
    <property type="term" value="F:acyltransferase activity, transferring groups other than amino-acyl groups"/>
    <property type="evidence" value="ECO:0007669"/>
    <property type="project" value="InterPro"/>
</dbReference>
<dbReference type="Proteomes" id="UP000182347">
    <property type="component" value="Unassembled WGS sequence"/>
</dbReference>
<dbReference type="PROSITE" id="PS51186">
    <property type="entry name" value="GNAT"/>
    <property type="match status" value="1"/>
</dbReference>
<dbReference type="AlphaFoldDB" id="A0A1G9NFZ2"/>
<keyword evidence="3" id="KW-1185">Reference proteome</keyword>
<dbReference type="RefSeq" id="WP_074597699.1">
    <property type="nucleotide sequence ID" value="NZ_FNHF01000001.1"/>
</dbReference>
<evidence type="ECO:0000259" key="1">
    <source>
        <dbReference type="PROSITE" id="PS51186"/>
    </source>
</evidence>
<organism evidence="2 3">
    <name type="scientific">Sediminibacillus halophilus</name>
    <dbReference type="NCBI Taxonomy" id="482461"/>
    <lineage>
        <taxon>Bacteria</taxon>
        <taxon>Bacillati</taxon>
        <taxon>Bacillota</taxon>
        <taxon>Bacilli</taxon>
        <taxon>Bacillales</taxon>
        <taxon>Bacillaceae</taxon>
        <taxon>Sediminibacillus</taxon>
    </lineage>
</organism>
<keyword evidence="2" id="KW-0808">Transferase</keyword>
<sequence>MDDQQYIFKKMTQQQAEEIAYKWHYPGEYSFYDMEADEEDLEEFLDADQRADDYYVVEENGQLMGFFNFHQKQNGKVEIGLGMKPEYTGKGRGLDFLQAGLELAIKTYCPSAVTLSVAAFNKRAIRLYQKAGFVVVGTFIQNTNGGSYDFVSMEWKLRE</sequence>
<dbReference type="Gene3D" id="3.40.630.30">
    <property type="match status" value="1"/>
</dbReference>
<dbReference type="CDD" id="cd04301">
    <property type="entry name" value="NAT_SF"/>
    <property type="match status" value="1"/>
</dbReference>
<dbReference type="EMBL" id="FNHF01000001">
    <property type="protein sequence ID" value="SDL84967.1"/>
    <property type="molecule type" value="Genomic_DNA"/>
</dbReference>
<evidence type="ECO:0000313" key="3">
    <source>
        <dbReference type="Proteomes" id="UP000182347"/>
    </source>
</evidence>